<dbReference type="CDD" id="cd15457">
    <property type="entry name" value="NADAR"/>
    <property type="match status" value="1"/>
</dbReference>
<reference evidence="2" key="1">
    <citation type="submission" date="2021-07" db="EMBL/GenBank/DDBJ databases">
        <title>Elsinoe batatas strain:CRI-CJ2 Genome sequencing and assembly.</title>
        <authorList>
            <person name="Huang L."/>
        </authorList>
    </citation>
    <scope>NUCLEOTIDE SEQUENCE</scope>
    <source>
        <strain evidence="2">CRI-CJ2</strain>
    </source>
</reference>
<gene>
    <name evidence="2" type="ORF">KVT40_005180</name>
</gene>
<keyword evidence="3" id="KW-1185">Reference proteome</keyword>
<dbReference type="OrthoDB" id="206452at2759"/>
<dbReference type="SUPFAM" id="SSF143990">
    <property type="entry name" value="YbiA-like"/>
    <property type="match status" value="1"/>
</dbReference>
<proteinExistence type="predicted"/>
<evidence type="ECO:0000313" key="3">
    <source>
        <dbReference type="Proteomes" id="UP000809789"/>
    </source>
</evidence>
<evidence type="ECO:0000259" key="1">
    <source>
        <dbReference type="Pfam" id="PF08719"/>
    </source>
</evidence>
<dbReference type="Proteomes" id="UP000809789">
    <property type="component" value="Unassembled WGS sequence"/>
</dbReference>
<name>A0A8K0PBW2_9PEZI</name>
<sequence>MTPLLRRVQNATNHFSAAPSFTALTSVSQTPLSSFHAKQAHISSATRSIPFHPSPISSQYPLSPSSRQHKMAPVFFWREFEPTYGFLSQWYECPFEVDGVKYWHAEQWMMMQKAKLFGDEDAIEAMKKTKEPRKHQGMGRKVKGYDGGVWDEHKSRIVEEGNYHKFTKTPAKEGLKQLLLGTGDRELVEASPFDRIWGVGFKADVAEQSRAAWGENLLGKAIMKVRDQIRKEEEEAKK</sequence>
<dbReference type="NCBIfam" id="TIGR02464">
    <property type="entry name" value="ribofla_fusion"/>
    <property type="match status" value="1"/>
</dbReference>
<dbReference type="InterPro" id="IPR012816">
    <property type="entry name" value="NADAR"/>
</dbReference>
<organism evidence="2 3">
    <name type="scientific">Elsinoe batatas</name>
    <dbReference type="NCBI Taxonomy" id="2601811"/>
    <lineage>
        <taxon>Eukaryota</taxon>
        <taxon>Fungi</taxon>
        <taxon>Dikarya</taxon>
        <taxon>Ascomycota</taxon>
        <taxon>Pezizomycotina</taxon>
        <taxon>Dothideomycetes</taxon>
        <taxon>Dothideomycetidae</taxon>
        <taxon>Myriangiales</taxon>
        <taxon>Elsinoaceae</taxon>
        <taxon>Elsinoe</taxon>
    </lineage>
</organism>
<comment type="caution">
    <text evidence="2">The sequence shown here is derived from an EMBL/GenBank/DDBJ whole genome shotgun (WGS) entry which is preliminary data.</text>
</comment>
<dbReference type="EMBL" id="JAESVG020000006">
    <property type="protein sequence ID" value="KAG8626235.1"/>
    <property type="molecule type" value="Genomic_DNA"/>
</dbReference>
<feature type="domain" description="NADAR" evidence="1">
    <location>
        <begin position="75"/>
        <end position="230"/>
    </location>
</feature>
<dbReference type="AlphaFoldDB" id="A0A8K0PBW2"/>
<dbReference type="Gene3D" id="1.10.357.40">
    <property type="entry name" value="YbiA-like"/>
    <property type="match status" value="1"/>
</dbReference>
<dbReference type="Pfam" id="PF08719">
    <property type="entry name" value="NADAR"/>
    <property type="match status" value="1"/>
</dbReference>
<evidence type="ECO:0000313" key="2">
    <source>
        <dbReference type="EMBL" id="KAG8626235.1"/>
    </source>
</evidence>
<dbReference type="InterPro" id="IPR037238">
    <property type="entry name" value="YbiA-like_sf"/>
</dbReference>
<accession>A0A8K0PBW2</accession>
<protein>
    <recommendedName>
        <fullName evidence="1">NADAR domain-containing protein</fullName>
    </recommendedName>
</protein>